<keyword evidence="2" id="KW-1185">Reference proteome</keyword>
<organism evidence="1 2">
    <name type="scientific">Victivallis lenta</name>
    <dbReference type="NCBI Taxonomy" id="2606640"/>
    <lineage>
        <taxon>Bacteria</taxon>
        <taxon>Pseudomonadati</taxon>
        <taxon>Lentisphaerota</taxon>
        <taxon>Lentisphaeria</taxon>
        <taxon>Victivallales</taxon>
        <taxon>Victivallaceae</taxon>
        <taxon>Victivallis</taxon>
    </lineage>
</organism>
<reference evidence="1 2" key="1">
    <citation type="submission" date="2019-08" db="EMBL/GenBank/DDBJ databases">
        <title>In-depth cultivation of the pig gut microbiome towards novel bacterial diversity and tailored functional studies.</title>
        <authorList>
            <person name="Wylensek D."/>
            <person name="Hitch T.C.A."/>
            <person name="Clavel T."/>
        </authorList>
    </citation>
    <scope>NUCLEOTIDE SEQUENCE [LARGE SCALE GENOMIC DNA]</scope>
    <source>
        <strain evidence="1 2">BBE-744-WT-12</strain>
    </source>
</reference>
<evidence type="ECO:0000313" key="2">
    <source>
        <dbReference type="Proteomes" id="UP000435649"/>
    </source>
</evidence>
<sequence>MKMVSSSWNEQRIQIPGRMTFLPYYTSSPWGKNEAYFIFYSALPDFSRVWLHTWSPAEGRITAEFELTAWNGLDGLLVSELLLSAVLLPEQRQLLLPLREKLYSVSVDNGSAEMVWALPDASLRLGGPGNRSKDGGFVVFGAFPPPPGAPQNVPLTVLDTATFRPAGSYEFDGFFANHFQFMSDPDWILFAHEGPTEGIPDRLNRLNWRTGERQTLHRHATGPDGKLQECIGHEMTAGETVCAVRYPVSVLPGALITMNLDGSGCGALDCDDYWHSSCNADGTVFAMDTMWWGSTKRKTPLEMDIIRIDRKAGTKEIVKTIHSDPKQQYRHPHPQLNATGNRLLFIENSDTDGTLGSITLRTLA</sequence>
<dbReference type="Gene3D" id="2.130.10.10">
    <property type="entry name" value="YVTN repeat-like/Quinoprotein amine dehydrogenase"/>
    <property type="match status" value="1"/>
</dbReference>
<proteinExistence type="predicted"/>
<name>A0A844FXG4_9BACT</name>
<dbReference type="EMBL" id="VUNS01000001">
    <property type="protein sequence ID" value="MST95786.1"/>
    <property type="molecule type" value="Genomic_DNA"/>
</dbReference>
<evidence type="ECO:0008006" key="3">
    <source>
        <dbReference type="Google" id="ProtNLM"/>
    </source>
</evidence>
<accession>A0A844FXG4</accession>
<dbReference type="SUPFAM" id="SSF50998">
    <property type="entry name" value="Quinoprotein alcohol dehydrogenase-like"/>
    <property type="match status" value="1"/>
</dbReference>
<gene>
    <name evidence="1" type="ORF">FYJ85_01845</name>
</gene>
<comment type="caution">
    <text evidence="1">The sequence shown here is derived from an EMBL/GenBank/DDBJ whole genome shotgun (WGS) entry which is preliminary data.</text>
</comment>
<dbReference type="Proteomes" id="UP000435649">
    <property type="component" value="Unassembled WGS sequence"/>
</dbReference>
<dbReference type="InterPro" id="IPR011047">
    <property type="entry name" value="Quinoprotein_ADH-like_sf"/>
</dbReference>
<evidence type="ECO:0000313" key="1">
    <source>
        <dbReference type="EMBL" id="MST95786.1"/>
    </source>
</evidence>
<protein>
    <recommendedName>
        <fullName evidence="3">Oligogalacturonide lyase</fullName>
    </recommendedName>
</protein>
<dbReference type="RefSeq" id="WP_154416810.1">
    <property type="nucleotide sequence ID" value="NZ_VUNS01000001.1"/>
</dbReference>
<dbReference type="InterPro" id="IPR015943">
    <property type="entry name" value="WD40/YVTN_repeat-like_dom_sf"/>
</dbReference>
<dbReference type="AlphaFoldDB" id="A0A844FXG4"/>